<dbReference type="AlphaFoldDB" id="A0A9P8PVL8"/>
<name>A0A9P8PVL8_9ASCO</name>
<dbReference type="GO" id="GO:0016593">
    <property type="term" value="C:Cdc73/Paf1 complex"/>
    <property type="evidence" value="ECO:0007669"/>
    <property type="project" value="InterPro"/>
</dbReference>
<dbReference type="Proteomes" id="UP000769528">
    <property type="component" value="Unassembled WGS sequence"/>
</dbReference>
<proteinExistence type="inferred from homology"/>
<feature type="compositionally biased region" description="Acidic residues" evidence="4">
    <location>
        <begin position="364"/>
        <end position="374"/>
    </location>
</feature>
<dbReference type="GO" id="GO:0000993">
    <property type="term" value="F:RNA polymerase II complex binding"/>
    <property type="evidence" value="ECO:0007669"/>
    <property type="project" value="TreeGrafter"/>
</dbReference>
<evidence type="ECO:0000256" key="2">
    <source>
        <dbReference type="ARBA" id="ARBA00007560"/>
    </source>
</evidence>
<dbReference type="GO" id="GO:0006368">
    <property type="term" value="P:transcription elongation by RNA polymerase II"/>
    <property type="evidence" value="ECO:0007669"/>
    <property type="project" value="InterPro"/>
</dbReference>
<accession>A0A9P8PVL8</accession>
<evidence type="ECO:0000256" key="1">
    <source>
        <dbReference type="ARBA" id="ARBA00004123"/>
    </source>
</evidence>
<keyword evidence="3" id="KW-0539">Nucleus</keyword>
<dbReference type="EMBL" id="JAEUBF010000389">
    <property type="protein sequence ID" value="KAH3679151.1"/>
    <property type="molecule type" value="Genomic_DNA"/>
</dbReference>
<reference evidence="5" key="1">
    <citation type="journal article" date="2021" name="Open Biol.">
        <title>Shared evolutionary footprints suggest mitochondrial oxidative damage underlies multiple complex I losses in fungi.</title>
        <authorList>
            <person name="Schikora-Tamarit M.A."/>
            <person name="Marcet-Houben M."/>
            <person name="Nosek J."/>
            <person name="Gabaldon T."/>
        </authorList>
    </citation>
    <scope>NUCLEOTIDE SEQUENCE</scope>
    <source>
        <strain evidence="5">CBS6341</strain>
    </source>
</reference>
<evidence type="ECO:0000256" key="4">
    <source>
        <dbReference type="SAM" id="MobiDB-lite"/>
    </source>
</evidence>
<feature type="compositionally biased region" description="Acidic residues" evidence="4">
    <location>
        <begin position="382"/>
        <end position="393"/>
    </location>
</feature>
<reference evidence="5" key="2">
    <citation type="submission" date="2021-01" db="EMBL/GenBank/DDBJ databases">
        <authorList>
            <person name="Schikora-Tamarit M.A."/>
        </authorList>
    </citation>
    <scope>NUCLEOTIDE SEQUENCE</scope>
    <source>
        <strain evidence="5">CBS6341</strain>
    </source>
</reference>
<comment type="caution">
    <text evidence="5">The sequence shown here is derived from an EMBL/GenBank/DDBJ whole genome shotgun (WGS) entry which is preliminary data.</text>
</comment>
<sequence>MSKIQDYIAKIRYQNDLPVPLLPPKLLKNKVSEEENVGSSSLLTSLSRREAISNLITINHDLGITIDLVHDPDVFDGEKSSKLITNNKLHPKDRILLRDPGMGKVVKNQPNVSFLRRTEYIDSIKQNITSSSINTSRSATPSTNGVKGPAIELRSIEKTFENASKTLEDIKLLKHPLNKKLKAKRVWSLLPDVSRLDQKFSTIKFASKTNGINDLELSTAIYRQRKINEDNWVSFFTTDEESGKQVKRKLTDLSENIPRDDINENETRYNYIKRNDFDLKLSKPTEDISEIILRFDDTNNTVYYNPIEYKSELKRRKLLDIHQDTFEANNIDQLNIAIKEPTIKELNKRNSARHKHDSVTYGLAEDEDDEEDDLAELKQEEDNINDDYVDDKEEEQKQKQEQE</sequence>
<protein>
    <recommendedName>
        <fullName evidence="7">RNA polymerase II-associated protein 1</fullName>
    </recommendedName>
</protein>
<organism evidence="5 6">
    <name type="scientific">Wickerhamomyces mucosus</name>
    <dbReference type="NCBI Taxonomy" id="1378264"/>
    <lineage>
        <taxon>Eukaryota</taxon>
        <taxon>Fungi</taxon>
        <taxon>Dikarya</taxon>
        <taxon>Ascomycota</taxon>
        <taxon>Saccharomycotina</taxon>
        <taxon>Saccharomycetes</taxon>
        <taxon>Phaffomycetales</taxon>
        <taxon>Wickerhamomycetaceae</taxon>
        <taxon>Wickerhamomyces</taxon>
    </lineage>
</organism>
<evidence type="ECO:0000256" key="3">
    <source>
        <dbReference type="ARBA" id="ARBA00023242"/>
    </source>
</evidence>
<dbReference type="Pfam" id="PF03985">
    <property type="entry name" value="Paf1"/>
    <property type="match status" value="1"/>
</dbReference>
<keyword evidence="6" id="KW-1185">Reference proteome</keyword>
<dbReference type="GO" id="GO:0003682">
    <property type="term" value="F:chromatin binding"/>
    <property type="evidence" value="ECO:0007669"/>
    <property type="project" value="TreeGrafter"/>
</dbReference>
<evidence type="ECO:0000313" key="6">
    <source>
        <dbReference type="Proteomes" id="UP000769528"/>
    </source>
</evidence>
<dbReference type="OrthoDB" id="10260285at2759"/>
<dbReference type="InterPro" id="IPR007133">
    <property type="entry name" value="RNA_pol_II-assoc_Paf1"/>
</dbReference>
<dbReference type="PANTHER" id="PTHR23188">
    <property type="entry name" value="RNA POLYMERASE II-ASSOCIATED FACTOR 1 HOMOLOG"/>
    <property type="match status" value="1"/>
</dbReference>
<comment type="subcellular location">
    <subcellularLocation>
        <location evidence="1">Nucleus</location>
    </subcellularLocation>
</comment>
<dbReference type="PANTHER" id="PTHR23188:SF12">
    <property type="entry name" value="RNA POLYMERASE II-ASSOCIATED FACTOR 1 HOMOLOG"/>
    <property type="match status" value="1"/>
</dbReference>
<comment type="similarity">
    <text evidence="2">Belongs to the PAF1 family.</text>
</comment>
<gene>
    <name evidence="5" type="ORF">WICMUC_001162</name>
</gene>
<feature type="region of interest" description="Disordered" evidence="4">
    <location>
        <begin position="348"/>
        <end position="403"/>
    </location>
</feature>
<feature type="compositionally biased region" description="Basic and acidic residues" evidence="4">
    <location>
        <begin position="394"/>
        <end position="403"/>
    </location>
</feature>
<evidence type="ECO:0000313" key="5">
    <source>
        <dbReference type="EMBL" id="KAH3679151.1"/>
    </source>
</evidence>
<evidence type="ECO:0008006" key="7">
    <source>
        <dbReference type="Google" id="ProtNLM"/>
    </source>
</evidence>